<keyword evidence="4" id="KW-1185">Reference proteome</keyword>
<dbReference type="InterPro" id="IPR027417">
    <property type="entry name" value="P-loop_NTPase"/>
</dbReference>
<evidence type="ECO:0000256" key="2">
    <source>
        <dbReference type="SAM" id="SignalP"/>
    </source>
</evidence>
<proteinExistence type="predicted"/>
<reference evidence="4" key="1">
    <citation type="journal article" date="2013" name="Nature">
        <title>Pan genome of the phytoplankton Emiliania underpins its global distribution.</title>
        <authorList>
            <person name="Read B.A."/>
            <person name="Kegel J."/>
            <person name="Klute M.J."/>
            <person name="Kuo A."/>
            <person name="Lefebvre S.C."/>
            <person name="Maumus F."/>
            <person name="Mayer C."/>
            <person name="Miller J."/>
            <person name="Monier A."/>
            <person name="Salamov A."/>
            <person name="Young J."/>
            <person name="Aguilar M."/>
            <person name="Claverie J.M."/>
            <person name="Frickenhaus S."/>
            <person name="Gonzalez K."/>
            <person name="Herman E.K."/>
            <person name="Lin Y.C."/>
            <person name="Napier J."/>
            <person name="Ogata H."/>
            <person name="Sarno A.F."/>
            <person name="Shmutz J."/>
            <person name="Schroeder D."/>
            <person name="de Vargas C."/>
            <person name="Verret F."/>
            <person name="von Dassow P."/>
            <person name="Valentin K."/>
            <person name="Van de Peer Y."/>
            <person name="Wheeler G."/>
            <person name="Dacks J.B."/>
            <person name="Delwiche C.F."/>
            <person name="Dyhrman S.T."/>
            <person name="Glockner G."/>
            <person name="John U."/>
            <person name="Richards T."/>
            <person name="Worden A.Z."/>
            <person name="Zhang X."/>
            <person name="Grigoriev I.V."/>
            <person name="Allen A.E."/>
            <person name="Bidle K."/>
            <person name="Borodovsky M."/>
            <person name="Bowler C."/>
            <person name="Brownlee C."/>
            <person name="Cock J.M."/>
            <person name="Elias M."/>
            <person name="Gladyshev V.N."/>
            <person name="Groth M."/>
            <person name="Guda C."/>
            <person name="Hadaegh A."/>
            <person name="Iglesias-Rodriguez M.D."/>
            <person name="Jenkins J."/>
            <person name="Jones B.M."/>
            <person name="Lawson T."/>
            <person name="Leese F."/>
            <person name="Lindquist E."/>
            <person name="Lobanov A."/>
            <person name="Lomsadze A."/>
            <person name="Malik S.B."/>
            <person name="Marsh M.E."/>
            <person name="Mackinder L."/>
            <person name="Mock T."/>
            <person name="Mueller-Roeber B."/>
            <person name="Pagarete A."/>
            <person name="Parker M."/>
            <person name="Probert I."/>
            <person name="Quesneville H."/>
            <person name="Raines C."/>
            <person name="Rensing S.A."/>
            <person name="Riano-Pachon D.M."/>
            <person name="Richier S."/>
            <person name="Rokitta S."/>
            <person name="Shiraiwa Y."/>
            <person name="Soanes D.M."/>
            <person name="van der Giezen M."/>
            <person name="Wahlund T.M."/>
            <person name="Williams B."/>
            <person name="Wilson W."/>
            <person name="Wolfe G."/>
            <person name="Wurch L.L."/>
        </authorList>
    </citation>
    <scope>NUCLEOTIDE SEQUENCE</scope>
</reference>
<evidence type="ECO:0000256" key="1">
    <source>
        <dbReference type="SAM" id="MobiDB-lite"/>
    </source>
</evidence>
<feature type="compositionally biased region" description="Basic and acidic residues" evidence="1">
    <location>
        <begin position="369"/>
        <end position="387"/>
    </location>
</feature>
<reference evidence="3" key="2">
    <citation type="submission" date="2024-10" db="UniProtKB">
        <authorList>
            <consortium name="EnsemblProtists"/>
        </authorList>
    </citation>
    <scope>IDENTIFICATION</scope>
</reference>
<feature type="region of interest" description="Disordered" evidence="1">
    <location>
        <begin position="347"/>
        <end position="387"/>
    </location>
</feature>
<dbReference type="SUPFAM" id="SSF52540">
    <property type="entry name" value="P-loop containing nucleoside triphosphate hydrolases"/>
    <property type="match status" value="1"/>
</dbReference>
<feature type="chain" id="PRO_5044291917" description="Sulfotransferase family protein" evidence="2">
    <location>
        <begin position="22"/>
        <end position="387"/>
    </location>
</feature>
<dbReference type="GeneID" id="17283890"/>
<dbReference type="PaxDb" id="2903-EOD38619"/>
<dbReference type="HOGENOM" id="CLU_714628_0_0_1"/>
<dbReference type="Gene3D" id="3.40.50.300">
    <property type="entry name" value="P-loop containing nucleotide triphosphate hydrolases"/>
    <property type="match status" value="1"/>
</dbReference>
<evidence type="ECO:0000313" key="4">
    <source>
        <dbReference type="Proteomes" id="UP000013827"/>
    </source>
</evidence>
<dbReference type="EnsemblProtists" id="EOD38619">
    <property type="protein sequence ID" value="EOD38619"/>
    <property type="gene ID" value="EMIHUDRAFT_224407"/>
</dbReference>
<evidence type="ECO:0000313" key="3">
    <source>
        <dbReference type="EnsemblProtists" id="EOD38619"/>
    </source>
</evidence>
<dbReference type="KEGG" id="ehx:EMIHUDRAFT_224407"/>
<dbReference type="Proteomes" id="UP000013827">
    <property type="component" value="Unassembled WGS sequence"/>
</dbReference>
<accession>A0A0D3KS84</accession>
<evidence type="ECO:0008006" key="5">
    <source>
        <dbReference type="Google" id="ProtNLM"/>
    </source>
</evidence>
<name>A0A0D3KS84_EMIH1</name>
<feature type="signal peptide" evidence="2">
    <location>
        <begin position="1"/>
        <end position="21"/>
    </location>
</feature>
<dbReference type="AlphaFoldDB" id="A0A0D3KS84"/>
<sequence length="387" mass="42521">MNASATLQRLLLLHAELSLSPTPVPGAWRSHRPSQPPSRPCATVFFRHLRKTGGTSLRALFVSDPSFEVVMLTPSTDLAAGRISQGFVNALLTNDTLAASHPRLFIEYHSPYWLNGGPFLTLLKDMPVWRAAQERRGCRAVALTVLREPVSRLVSDHGYFSTNMPRVFPWNLLQHGRIEFEAQLRHLLLPFSPGDVGLPASQRGERNASALAAAADLLVEQAQHWHGGLFRDAASAVALANRILAHFDLVGVTSHLDELQEVLTRELALRDASGGCARPRHANLVSNKTQATLAALLQQDETLQALCRALDSAAAHDCRERVAREALRAQTPVSDKVYQHWRDRWEGAESNRRSTGTRECAGAAADGAATRKPERGSGTRKTDAREE</sequence>
<dbReference type="RefSeq" id="XP_005791048.1">
    <property type="nucleotide sequence ID" value="XM_005790991.1"/>
</dbReference>
<keyword evidence="2" id="KW-0732">Signal</keyword>
<organism evidence="3 4">
    <name type="scientific">Emiliania huxleyi (strain CCMP1516)</name>
    <dbReference type="NCBI Taxonomy" id="280463"/>
    <lineage>
        <taxon>Eukaryota</taxon>
        <taxon>Haptista</taxon>
        <taxon>Haptophyta</taxon>
        <taxon>Prymnesiophyceae</taxon>
        <taxon>Isochrysidales</taxon>
        <taxon>Noelaerhabdaceae</taxon>
        <taxon>Emiliania</taxon>
    </lineage>
</organism>
<protein>
    <recommendedName>
        <fullName evidence="5">Sulfotransferase family protein</fullName>
    </recommendedName>
</protein>